<evidence type="ECO:0000256" key="2">
    <source>
        <dbReference type="ARBA" id="ARBA00023136"/>
    </source>
</evidence>
<dbReference type="Gene3D" id="3.30.160.150">
    <property type="entry name" value="Lipoprotein like domain"/>
    <property type="match status" value="1"/>
</dbReference>
<dbReference type="AlphaFoldDB" id="A0A1F6T2B5"/>
<protein>
    <recommendedName>
        <fullName evidence="8">LPS-assembly lipoprotein LptE</fullName>
    </recommendedName>
</protein>
<dbReference type="GO" id="GO:0015920">
    <property type="term" value="P:lipopolysaccharide transport"/>
    <property type="evidence" value="ECO:0007669"/>
    <property type="project" value="TreeGrafter"/>
</dbReference>
<dbReference type="PANTHER" id="PTHR38098:SF1">
    <property type="entry name" value="LPS-ASSEMBLY LIPOPROTEIN LPTE"/>
    <property type="match status" value="1"/>
</dbReference>
<organism evidence="6 7">
    <name type="scientific">Candidatus Muproteobacteria bacterium RBG_16_64_10</name>
    <dbReference type="NCBI Taxonomy" id="1817757"/>
    <lineage>
        <taxon>Bacteria</taxon>
        <taxon>Pseudomonadati</taxon>
        <taxon>Pseudomonadota</taxon>
        <taxon>Candidatus Muproteobacteria</taxon>
    </lineage>
</organism>
<proteinExistence type="inferred from homology"/>
<gene>
    <name evidence="6" type="ORF">A2V91_06745</name>
</gene>
<evidence type="ECO:0000313" key="7">
    <source>
        <dbReference type="Proteomes" id="UP000179334"/>
    </source>
</evidence>
<dbReference type="HAMAP" id="MF_01186">
    <property type="entry name" value="LPS_assembly_LptE"/>
    <property type="match status" value="1"/>
</dbReference>
<keyword evidence="1" id="KW-0732">Signal</keyword>
<keyword evidence="4" id="KW-0998">Cell outer membrane</keyword>
<sequence>MKKRAAVFCLLYLVPFASYLLLSGCGFQLRGAGTYKLPDSLATLRVIVQGSQSVNDPLRLTMEDMLRTQAGGTVVQSGDVPLLILSTENIDNQVLTVDASGKVSAYLVRYELSFNVVDAAGEALLPPQTLRLQRDYRFNPLNVLAKEQEEANLRRELRSDALSQIVRRLARLTPPKKDADQR</sequence>
<dbReference type="GO" id="GO:1990351">
    <property type="term" value="C:transporter complex"/>
    <property type="evidence" value="ECO:0007669"/>
    <property type="project" value="TreeGrafter"/>
</dbReference>
<dbReference type="PANTHER" id="PTHR38098">
    <property type="entry name" value="LPS-ASSEMBLY LIPOPROTEIN LPTE"/>
    <property type="match status" value="1"/>
</dbReference>
<evidence type="ECO:0008006" key="8">
    <source>
        <dbReference type="Google" id="ProtNLM"/>
    </source>
</evidence>
<dbReference type="Pfam" id="PF04390">
    <property type="entry name" value="LptE"/>
    <property type="match status" value="1"/>
</dbReference>
<evidence type="ECO:0000313" key="6">
    <source>
        <dbReference type="EMBL" id="OGI39156.1"/>
    </source>
</evidence>
<keyword evidence="3" id="KW-0564">Palmitate</keyword>
<dbReference type="EMBL" id="MFSR01000049">
    <property type="protein sequence ID" value="OGI39156.1"/>
    <property type="molecule type" value="Genomic_DNA"/>
</dbReference>
<dbReference type="Proteomes" id="UP000179334">
    <property type="component" value="Unassembled WGS sequence"/>
</dbReference>
<dbReference type="PROSITE" id="PS51257">
    <property type="entry name" value="PROKAR_LIPOPROTEIN"/>
    <property type="match status" value="1"/>
</dbReference>
<evidence type="ECO:0000256" key="3">
    <source>
        <dbReference type="ARBA" id="ARBA00023139"/>
    </source>
</evidence>
<name>A0A1F6T2B5_9PROT</name>
<reference evidence="6 7" key="1">
    <citation type="journal article" date="2016" name="Nat. Commun.">
        <title>Thousands of microbial genomes shed light on interconnected biogeochemical processes in an aquifer system.</title>
        <authorList>
            <person name="Anantharaman K."/>
            <person name="Brown C.T."/>
            <person name="Hug L.A."/>
            <person name="Sharon I."/>
            <person name="Castelle C.J."/>
            <person name="Probst A.J."/>
            <person name="Thomas B.C."/>
            <person name="Singh A."/>
            <person name="Wilkins M.J."/>
            <person name="Karaoz U."/>
            <person name="Brodie E.L."/>
            <person name="Williams K.H."/>
            <person name="Hubbard S.S."/>
            <person name="Banfield J.F."/>
        </authorList>
    </citation>
    <scope>NUCLEOTIDE SEQUENCE [LARGE SCALE GENOMIC DNA]</scope>
</reference>
<comment type="caution">
    <text evidence="6">The sequence shown here is derived from an EMBL/GenBank/DDBJ whole genome shotgun (WGS) entry which is preliminary data.</text>
</comment>
<dbReference type="GO" id="GO:0019867">
    <property type="term" value="C:outer membrane"/>
    <property type="evidence" value="ECO:0007669"/>
    <property type="project" value="InterPro"/>
</dbReference>
<dbReference type="InterPro" id="IPR007485">
    <property type="entry name" value="LPS_assembly_LptE"/>
</dbReference>
<dbReference type="GO" id="GO:0043165">
    <property type="term" value="P:Gram-negative-bacterium-type cell outer membrane assembly"/>
    <property type="evidence" value="ECO:0007669"/>
    <property type="project" value="InterPro"/>
</dbReference>
<evidence type="ECO:0000256" key="5">
    <source>
        <dbReference type="ARBA" id="ARBA00023288"/>
    </source>
</evidence>
<keyword evidence="2" id="KW-0472">Membrane</keyword>
<keyword evidence="5" id="KW-0449">Lipoprotein</keyword>
<dbReference type="GO" id="GO:0001530">
    <property type="term" value="F:lipopolysaccharide binding"/>
    <property type="evidence" value="ECO:0007669"/>
    <property type="project" value="TreeGrafter"/>
</dbReference>
<evidence type="ECO:0000256" key="4">
    <source>
        <dbReference type="ARBA" id="ARBA00023237"/>
    </source>
</evidence>
<evidence type="ECO:0000256" key="1">
    <source>
        <dbReference type="ARBA" id="ARBA00022729"/>
    </source>
</evidence>
<accession>A0A1F6T2B5</accession>